<evidence type="ECO:0000256" key="1">
    <source>
        <dbReference type="SAM" id="Phobius"/>
    </source>
</evidence>
<gene>
    <name evidence="2" type="ORF">GSBLH_T00004965001</name>
</gene>
<evidence type="ECO:0000313" key="3">
    <source>
        <dbReference type="Proteomes" id="UP000008312"/>
    </source>
</evidence>
<feature type="transmembrane region" description="Helical" evidence="1">
    <location>
        <begin position="871"/>
        <end position="896"/>
    </location>
</feature>
<keyword evidence="1" id="KW-1133">Transmembrane helix</keyword>
<evidence type="ECO:0008006" key="4">
    <source>
        <dbReference type="Google" id="ProtNLM"/>
    </source>
</evidence>
<keyword evidence="1" id="KW-0472">Membrane</keyword>
<evidence type="ECO:0000313" key="2">
    <source>
        <dbReference type="EMBL" id="CBK25352.2"/>
    </source>
</evidence>
<dbReference type="AlphaFoldDB" id="D8MBB3"/>
<name>D8MBB3_BLAHO</name>
<dbReference type="RefSeq" id="XP_012899400.1">
    <property type="nucleotide sequence ID" value="XM_013043946.1"/>
</dbReference>
<dbReference type="InterPro" id="IPR013783">
    <property type="entry name" value="Ig-like_fold"/>
</dbReference>
<organism evidence="2">
    <name type="scientific">Blastocystis hominis</name>
    <dbReference type="NCBI Taxonomy" id="12968"/>
    <lineage>
        <taxon>Eukaryota</taxon>
        <taxon>Sar</taxon>
        <taxon>Stramenopiles</taxon>
        <taxon>Bigyra</taxon>
        <taxon>Opalozoa</taxon>
        <taxon>Opalinata</taxon>
        <taxon>Blastocystidae</taxon>
        <taxon>Blastocystis</taxon>
    </lineage>
</organism>
<dbReference type="EMBL" id="FN668691">
    <property type="protein sequence ID" value="CBK25352.2"/>
    <property type="molecule type" value="Genomic_DNA"/>
</dbReference>
<accession>D8MBB3</accession>
<keyword evidence="1" id="KW-0812">Transmembrane</keyword>
<dbReference type="Gene3D" id="2.60.40.10">
    <property type="entry name" value="Immunoglobulins"/>
    <property type="match status" value="2"/>
</dbReference>
<dbReference type="InParanoid" id="D8MBB3"/>
<keyword evidence="3" id="KW-1185">Reference proteome</keyword>
<sequence>MMPKSFISKVPRNFSTLVSLVITLVVCVPFTTSAVLGGNDDAQLQSIRYLNELSDSCSYATSVLVSLDFSSIMSYYESNQIGSDNYTSYSIYTLTNERVFEGLIDSAEKEHCLVAGDYKFLVEPLEIQQSGETSSEDIYSPVVIKIQRFTDSHKIFTSPITEPLILHLQYNVFPWDIGTQQWSYKESVEENNLLALPSEDVSEWSSVTAFPNTTSPSSHYYFRTQFSMDLLSGYSGFEIRYRAASTSEIFVNGMKVYSFQAPNMSVSLPNPSWKTITGLISTLQSGVNTLVVHLKPFSEPTDHKAHFFDVSLRLLHDYLFNSLNSELSFAPSTLYPLFNGDLTDSWTATIYQGLYNTLTLEYPSDSSFLGNRLCLVSHPSGALPSRIDVLVVVNNEPRLIQSLSLSAEDADSNPCWDLHNYQGYARYQLRFYSHATSNTVQFSELLFQLVHPNASLTLSYPSLSVPVGGERLCVTPSLSHNVTVGYCAVETPLPAGVELDVASGELCIDGSPESELSSDFDVACHTVLGAASTSVHASRFFQSCSTEEGTSVEHGETVVVGPCDEGYSGNRVQTCYNGVLSEVSDEQCQLLPPSDFSYQPEPFYYVQTPISLSPSVTNNVTLFSANDTFPEGISLDMETGLIAGMASDPYDDFIEITASNAAGSATFVLHLVLRRRVCEAEDGWPSVAWGETSRKEGCGEGYEGFLTRPCVEGVFGEVSYDECVLSAPKNLVYEPSGNEETLFVFDPVELVPSVSGLEVVYSSTALPAGLALDEESGRVTGRLESDEAVEFTVTAANASGNTTAVVKLQAVYRPCVALEYLEEGKKGEAKEVSCAVWGMEGVRRFECQLVGEEVKWVQVKDGCMGGAEVDMMAVIALICIVIVVLVVILLLVILSISSKKRDKQFRVQTMDVAYV</sequence>
<proteinExistence type="predicted"/>
<reference evidence="2" key="1">
    <citation type="submission" date="2010-02" db="EMBL/GenBank/DDBJ databases">
        <title>Sequencing and annotation of the Blastocystis hominis genome.</title>
        <authorList>
            <person name="Wincker P."/>
        </authorList>
    </citation>
    <scope>NUCLEOTIDE SEQUENCE</scope>
    <source>
        <strain evidence="2">Singapore isolate B</strain>
    </source>
</reference>
<protein>
    <recommendedName>
        <fullName evidence="4">Dystroglycan-type cadherin-like domain-containing protein</fullName>
    </recommendedName>
</protein>
<dbReference type="Pfam" id="PF05345">
    <property type="entry name" value="He_PIG"/>
    <property type="match status" value="1"/>
</dbReference>
<dbReference type="Proteomes" id="UP000008312">
    <property type="component" value="Unassembled WGS sequence"/>
</dbReference>
<dbReference type="GeneID" id="24921952"/>